<protein>
    <recommendedName>
        <fullName evidence="3">FLYWCH-type domain-containing protein</fullName>
    </recommendedName>
</protein>
<gene>
    <name evidence="1" type="ORF">Fcan01_16974</name>
</gene>
<keyword evidence="2" id="KW-1185">Reference proteome</keyword>
<dbReference type="Proteomes" id="UP000198287">
    <property type="component" value="Unassembled WGS sequence"/>
</dbReference>
<proteinExistence type="predicted"/>
<evidence type="ECO:0000313" key="1">
    <source>
        <dbReference type="EMBL" id="OXA48210.1"/>
    </source>
</evidence>
<comment type="caution">
    <text evidence="1">The sequence shown here is derived from an EMBL/GenBank/DDBJ whole genome shotgun (WGS) entry which is preliminary data.</text>
</comment>
<dbReference type="AlphaFoldDB" id="A0A226DT09"/>
<accession>A0A226DT09</accession>
<reference evidence="1 2" key="1">
    <citation type="submission" date="2015-12" db="EMBL/GenBank/DDBJ databases">
        <title>The genome of Folsomia candida.</title>
        <authorList>
            <person name="Faddeeva A."/>
            <person name="Derks M.F."/>
            <person name="Anvar Y."/>
            <person name="Smit S."/>
            <person name="Van Straalen N."/>
            <person name="Roelofs D."/>
        </authorList>
    </citation>
    <scope>NUCLEOTIDE SEQUENCE [LARGE SCALE GENOMIC DNA]</scope>
    <source>
        <strain evidence="1 2">VU population</strain>
        <tissue evidence="1">Whole body</tissue>
    </source>
</reference>
<name>A0A226DT09_FOLCA</name>
<dbReference type="Gene3D" id="2.20.25.240">
    <property type="match status" value="1"/>
</dbReference>
<sequence>MATPILLSEIETATPGLKVFPGATLKRYCVTYKGHFYIYSETAHTKHLFRCTENKKGCHGRLHISWNYRSVACEELAGDVSHNHPPSDAVCQRKYALWKMKSAAKSSAAEAAEAGTCPSSQKDIFPYYACFTPCMIFTYFLRIVADRHVTITGICNV</sequence>
<dbReference type="EMBL" id="LNIX01000012">
    <property type="protein sequence ID" value="OXA48210.1"/>
    <property type="molecule type" value="Genomic_DNA"/>
</dbReference>
<evidence type="ECO:0000313" key="2">
    <source>
        <dbReference type="Proteomes" id="UP000198287"/>
    </source>
</evidence>
<evidence type="ECO:0008006" key="3">
    <source>
        <dbReference type="Google" id="ProtNLM"/>
    </source>
</evidence>
<organism evidence="1 2">
    <name type="scientific">Folsomia candida</name>
    <name type="common">Springtail</name>
    <dbReference type="NCBI Taxonomy" id="158441"/>
    <lineage>
        <taxon>Eukaryota</taxon>
        <taxon>Metazoa</taxon>
        <taxon>Ecdysozoa</taxon>
        <taxon>Arthropoda</taxon>
        <taxon>Hexapoda</taxon>
        <taxon>Collembola</taxon>
        <taxon>Entomobryomorpha</taxon>
        <taxon>Isotomoidea</taxon>
        <taxon>Isotomidae</taxon>
        <taxon>Proisotominae</taxon>
        <taxon>Folsomia</taxon>
    </lineage>
</organism>